<comment type="caution">
    <text evidence="13">The sequence shown here is derived from an EMBL/GenBank/DDBJ whole genome shotgun (WGS) entry which is preliminary data.</text>
</comment>
<dbReference type="Pfam" id="PF00905">
    <property type="entry name" value="Transpeptidase"/>
    <property type="match status" value="1"/>
</dbReference>
<dbReference type="Pfam" id="PF00912">
    <property type="entry name" value="Transgly"/>
    <property type="match status" value="1"/>
</dbReference>
<sequence length="744" mass="78487">MSSEKKKAAGAGESQRSRGMRILAWVLGLGAAIVPVVAIVGVLAFLITYVVVDVPAPGDVKQNQVATITDNKGGVIARVVPPEGNRTDVKYSDIPESMVEAVMAAEDRDFESNSGFSIRGFSRAALGKITGRAGAGGGSTITQQYVKNAMVGDEVSYKRKFKELAISTKMSRKWSKEDIMAAYLNTIYFGRGAYGVAAASKAYFNKDVSKLTVSESALLAAVIRGPSMYDPAVDEQLAQERWEYVLNGMVTIGAISPAERDEQTFPKTITPKPVAEDTTKGPNGLIKRQVLTELESLGISEQQVRTEGLKITTAIDPKVQSALEDAAKSKMSGEPKDLRSASVSVNPGTGGIEGYFGGWDGQGWDYASTGLQTGSVFKTFALIAALEQDIPLSQQYSSDTYTSSTGLVVENSEGESCGTCNLATAMKMSLNTVYYRLMMDLENGADDVVEAAHKAGISETLNGQPTLVGSNGRTEGGVVLGQYDSTVLDMASSYATLAASGIYREPFFVKKVETSTGSVLFDRQPNSGKRVFPAKVADNVTAALEPVAAYSNGNALYDSSLGSRPSAAKTGTAQLGKTGDNRYSWMVGYTPQLSTAVWVGTAKGDKPLRNYSGSSIYGSGLPAQIWKAAMDDALAGDPIENFPEPESVGGQAGVPYEPPPVTYTPPTTSYNTRAPSRPRIPGQGDDGNVTVAPGWTIPWGDDDSGPTTRNRPNGNGQSGRNPGGAETEAPPEPGSDDSAEVPAA</sequence>
<dbReference type="PANTHER" id="PTHR32282">
    <property type="entry name" value="BINDING PROTEIN TRANSPEPTIDASE, PUTATIVE-RELATED"/>
    <property type="match status" value="1"/>
</dbReference>
<dbReference type="InterPro" id="IPR036950">
    <property type="entry name" value="PBP_transglycosylase"/>
</dbReference>
<evidence type="ECO:0000256" key="10">
    <source>
        <dbReference type="SAM" id="Phobius"/>
    </source>
</evidence>
<evidence type="ECO:0000256" key="5">
    <source>
        <dbReference type="ARBA" id="ARBA00022801"/>
    </source>
</evidence>
<dbReference type="Gene3D" id="1.10.3810.10">
    <property type="entry name" value="Biosynthetic peptidoglycan transglycosylase-like"/>
    <property type="match status" value="1"/>
</dbReference>
<name>A0ABP7NMT5_9ACTN</name>
<keyword evidence="6" id="KW-0511">Multifunctional enzyme</keyword>
<dbReference type="InterPro" id="IPR050396">
    <property type="entry name" value="Glycosyltr_51/Transpeptidase"/>
</dbReference>
<keyword evidence="10" id="KW-1133">Transmembrane helix</keyword>
<dbReference type="Proteomes" id="UP001418444">
    <property type="component" value="Unassembled WGS sequence"/>
</dbReference>
<evidence type="ECO:0000256" key="2">
    <source>
        <dbReference type="ARBA" id="ARBA00022670"/>
    </source>
</evidence>
<keyword evidence="10" id="KW-0472">Membrane</keyword>
<evidence type="ECO:0000256" key="7">
    <source>
        <dbReference type="ARBA" id="ARBA00034000"/>
    </source>
</evidence>
<dbReference type="InterPro" id="IPR001460">
    <property type="entry name" value="PCN-bd_Tpept"/>
</dbReference>
<feature type="domain" description="Glycosyl transferase family 51" evidence="12">
    <location>
        <begin position="76"/>
        <end position="249"/>
    </location>
</feature>
<evidence type="ECO:0000313" key="13">
    <source>
        <dbReference type="EMBL" id="GAA3949357.1"/>
    </source>
</evidence>
<dbReference type="InterPro" id="IPR001264">
    <property type="entry name" value="Glyco_trans_51"/>
</dbReference>
<organism evidence="13 14">
    <name type="scientific">Gordonia caeni</name>
    <dbReference type="NCBI Taxonomy" id="1007097"/>
    <lineage>
        <taxon>Bacteria</taxon>
        <taxon>Bacillati</taxon>
        <taxon>Actinomycetota</taxon>
        <taxon>Actinomycetes</taxon>
        <taxon>Mycobacteriales</taxon>
        <taxon>Gordoniaceae</taxon>
        <taxon>Gordonia</taxon>
    </lineage>
</organism>
<keyword evidence="4" id="KW-0808">Transferase</keyword>
<keyword evidence="5" id="KW-0378">Hydrolase</keyword>
<keyword evidence="1" id="KW-0121">Carboxypeptidase</keyword>
<evidence type="ECO:0000256" key="3">
    <source>
        <dbReference type="ARBA" id="ARBA00022676"/>
    </source>
</evidence>
<evidence type="ECO:0000259" key="12">
    <source>
        <dbReference type="Pfam" id="PF00912"/>
    </source>
</evidence>
<dbReference type="PANTHER" id="PTHR32282:SF34">
    <property type="entry name" value="PENICILLIN-BINDING PROTEIN 1A"/>
    <property type="match status" value="1"/>
</dbReference>
<protein>
    <submittedName>
        <fullName evidence="13">Transglycosylase domain-containing protein</fullName>
    </submittedName>
</protein>
<dbReference type="EMBL" id="BAAAZW010000001">
    <property type="protein sequence ID" value="GAA3949357.1"/>
    <property type="molecule type" value="Genomic_DNA"/>
</dbReference>
<evidence type="ECO:0000256" key="8">
    <source>
        <dbReference type="ARBA" id="ARBA00049902"/>
    </source>
</evidence>
<keyword evidence="14" id="KW-1185">Reference proteome</keyword>
<dbReference type="SUPFAM" id="SSF56601">
    <property type="entry name" value="beta-lactamase/transpeptidase-like"/>
    <property type="match status" value="1"/>
</dbReference>
<dbReference type="Gene3D" id="3.40.710.10">
    <property type="entry name" value="DD-peptidase/beta-lactamase superfamily"/>
    <property type="match status" value="1"/>
</dbReference>
<evidence type="ECO:0000256" key="1">
    <source>
        <dbReference type="ARBA" id="ARBA00022645"/>
    </source>
</evidence>
<feature type="domain" description="Penicillin-binding protein transpeptidase" evidence="11">
    <location>
        <begin position="367"/>
        <end position="614"/>
    </location>
</feature>
<keyword evidence="2" id="KW-0645">Protease</keyword>
<evidence type="ECO:0000256" key="4">
    <source>
        <dbReference type="ARBA" id="ARBA00022679"/>
    </source>
</evidence>
<feature type="transmembrane region" description="Helical" evidence="10">
    <location>
        <begin position="22"/>
        <end position="52"/>
    </location>
</feature>
<dbReference type="RefSeq" id="WP_344779969.1">
    <property type="nucleotide sequence ID" value="NZ_BAAAZW010000001.1"/>
</dbReference>
<accession>A0ABP7NMT5</accession>
<gene>
    <name evidence="13" type="ORF">GCM10022231_03560</name>
</gene>
<comment type="catalytic activity">
    <reaction evidence="7">
        <text>Preferential cleavage: (Ac)2-L-Lys-D-Ala-|-D-Ala. Also transpeptidation of peptidyl-alanyl moieties that are N-acyl substituents of D-alanine.</text>
        <dbReference type="EC" id="3.4.16.4"/>
    </reaction>
</comment>
<dbReference type="SUPFAM" id="SSF53955">
    <property type="entry name" value="Lysozyme-like"/>
    <property type="match status" value="1"/>
</dbReference>
<keyword evidence="10" id="KW-0812">Transmembrane</keyword>
<evidence type="ECO:0000256" key="9">
    <source>
        <dbReference type="SAM" id="MobiDB-lite"/>
    </source>
</evidence>
<keyword evidence="3" id="KW-0328">Glycosyltransferase</keyword>
<comment type="catalytic activity">
    <reaction evidence="8">
        <text>[GlcNAc-(1-&gt;4)-Mur2Ac(oyl-L-Ala-gamma-D-Glu-L-Lys-D-Ala-D-Ala)](n)-di-trans,octa-cis-undecaprenyl diphosphate + beta-D-GlcNAc-(1-&gt;4)-Mur2Ac(oyl-L-Ala-gamma-D-Glu-L-Lys-D-Ala-D-Ala)-di-trans,octa-cis-undecaprenyl diphosphate = [GlcNAc-(1-&gt;4)-Mur2Ac(oyl-L-Ala-gamma-D-Glu-L-Lys-D-Ala-D-Ala)](n+1)-di-trans,octa-cis-undecaprenyl diphosphate + di-trans,octa-cis-undecaprenyl diphosphate + H(+)</text>
        <dbReference type="Rhea" id="RHEA:23708"/>
        <dbReference type="Rhea" id="RHEA-COMP:9602"/>
        <dbReference type="Rhea" id="RHEA-COMP:9603"/>
        <dbReference type="ChEBI" id="CHEBI:15378"/>
        <dbReference type="ChEBI" id="CHEBI:58405"/>
        <dbReference type="ChEBI" id="CHEBI:60033"/>
        <dbReference type="ChEBI" id="CHEBI:78435"/>
        <dbReference type="EC" id="2.4.99.28"/>
    </reaction>
</comment>
<dbReference type="InterPro" id="IPR023346">
    <property type="entry name" value="Lysozyme-like_dom_sf"/>
</dbReference>
<reference evidence="14" key="1">
    <citation type="journal article" date="2019" name="Int. J. Syst. Evol. Microbiol.">
        <title>The Global Catalogue of Microorganisms (GCM) 10K type strain sequencing project: providing services to taxonomists for standard genome sequencing and annotation.</title>
        <authorList>
            <consortium name="The Broad Institute Genomics Platform"/>
            <consortium name="The Broad Institute Genome Sequencing Center for Infectious Disease"/>
            <person name="Wu L."/>
            <person name="Ma J."/>
        </authorList>
    </citation>
    <scope>NUCLEOTIDE SEQUENCE [LARGE SCALE GENOMIC DNA]</scope>
    <source>
        <strain evidence="14">JCM 16923</strain>
    </source>
</reference>
<feature type="compositionally biased region" description="Acidic residues" evidence="9">
    <location>
        <begin position="734"/>
        <end position="744"/>
    </location>
</feature>
<evidence type="ECO:0000256" key="6">
    <source>
        <dbReference type="ARBA" id="ARBA00023268"/>
    </source>
</evidence>
<proteinExistence type="predicted"/>
<evidence type="ECO:0000259" key="11">
    <source>
        <dbReference type="Pfam" id="PF00905"/>
    </source>
</evidence>
<dbReference type="InterPro" id="IPR012338">
    <property type="entry name" value="Beta-lactam/transpept-like"/>
</dbReference>
<evidence type="ECO:0000313" key="14">
    <source>
        <dbReference type="Proteomes" id="UP001418444"/>
    </source>
</evidence>
<feature type="compositionally biased region" description="Polar residues" evidence="9">
    <location>
        <begin position="705"/>
        <end position="720"/>
    </location>
</feature>
<feature type="region of interest" description="Disordered" evidence="9">
    <location>
        <begin position="643"/>
        <end position="744"/>
    </location>
</feature>